<feature type="compositionally biased region" description="Polar residues" evidence="1">
    <location>
        <begin position="1"/>
        <end position="13"/>
    </location>
</feature>
<evidence type="ECO:0000256" key="1">
    <source>
        <dbReference type="SAM" id="MobiDB-lite"/>
    </source>
</evidence>
<feature type="compositionally biased region" description="Polar residues" evidence="1">
    <location>
        <begin position="47"/>
        <end position="61"/>
    </location>
</feature>
<evidence type="ECO:0000313" key="3">
    <source>
        <dbReference type="WBParaSite" id="PDA_v2.g25396.t1"/>
    </source>
</evidence>
<accession>A0A914Q2I5</accession>
<feature type="compositionally biased region" description="Polar residues" evidence="1">
    <location>
        <begin position="27"/>
        <end position="40"/>
    </location>
</feature>
<proteinExistence type="predicted"/>
<reference evidence="3" key="1">
    <citation type="submission" date="2022-11" db="UniProtKB">
        <authorList>
            <consortium name="WormBaseParasite"/>
        </authorList>
    </citation>
    <scope>IDENTIFICATION</scope>
</reference>
<dbReference type="AlphaFoldDB" id="A0A914Q2I5"/>
<organism evidence="2 3">
    <name type="scientific">Panagrolaimus davidi</name>
    <dbReference type="NCBI Taxonomy" id="227884"/>
    <lineage>
        <taxon>Eukaryota</taxon>
        <taxon>Metazoa</taxon>
        <taxon>Ecdysozoa</taxon>
        <taxon>Nematoda</taxon>
        <taxon>Chromadorea</taxon>
        <taxon>Rhabditida</taxon>
        <taxon>Tylenchina</taxon>
        <taxon>Panagrolaimomorpha</taxon>
        <taxon>Panagrolaimoidea</taxon>
        <taxon>Panagrolaimidae</taxon>
        <taxon>Panagrolaimus</taxon>
    </lineage>
</organism>
<dbReference type="WBParaSite" id="PDA_v2.g25396.t1">
    <property type="protein sequence ID" value="PDA_v2.g25396.t1"/>
    <property type="gene ID" value="PDA_v2.g25396"/>
</dbReference>
<keyword evidence="2" id="KW-1185">Reference proteome</keyword>
<name>A0A914Q2I5_9BILA</name>
<dbReference type="Proteomes" id="UP000887578">
    <property type="component" value="Unplaced"/>
</dbReference>
<sequence length="133" mass="14911">MTINTTIESYLDTTSEEKPQNHRRKTNSTNPNNIDNSTLSLHIAEYENSSSRSVNPKTSGLSFGPPLGNAKTNSDLSFVNDPLEPLQRVEKKPVAAETMPFKTSQKLLNLNSSVILSFFKSIKFHEKQILLLF</sequence>
<evidence type="ECO:0000313" key="2">
    <source>
        <dbReference type="Proteomes" id="UP000887578"/>
    </source>
</evidence>
<protein>
    <submittedName>
        <fullName evidence="3">Uncharacterized protein</fullName>
    </submittedName>
</protein>
<feature type="region of interest" description="Disordered" evidence="1">
    <location>
        <begin position="1"/>
        <end position="68"/>
    </location>
</feature>